<organism evidence="5 6">
    <name type="scientific">Streptosporangium saharense</name>
    <dbReference type="NCBI Taxonomy" id="1706840"/>
    <lineage>
        <taxon>Bacteria</taxon>
        <taxon>Bacillati</taxon>
        <taxon>Actinomycetota</taxon>
        <taxon>Actinomycetes</taxon>
        <taxon>Streptosporangiales</taxon>
        <taxon>Streptosporangiaceae</taxon>
        <taxon>Streptosporangium</taxon>
    </lineage>
</organism>
<sequence>MHTVIHTGGVAPAERFEYWRNLVSRTLLPLEIVSESPADFQGEMRSTDFGAVQLSRVGCSDIWTHRTMKHIRQSDPELLQVAVPLRGHGAVVQGREHVAMGLSTIVVYNSWTPYSVLTTGDDEGAIRGIFAMVPRAMLHLPEPVSERRTPWVFSGREGVGALLLGFLGHLAANADQFQACETTRLGATVLDLLTMLLARENGTEVSPETRQRVLMARIHAFIHRRLGDPALSPEIIAAAHNISVRALHRLFLGQEHTVAAWIRALRLDHCRRDLANRRLEGKPVHAVAARWGFTDAAHFTRAFRTAYGMTPQAYRRLHLSGHAGA</sequence>
<evidence type="ECO:0000313" key="6">
    <source>
        <dbReference type="Proteomes" id="UP000552644"/>
    </source>
</evidence>
<dbReference type="AlphaFoldDB" id="A0A7W7QQ07"/>
<keyword evidence="6" id="KW-1185">Reference proteome</keyword>
<dbReference type="InterPro" id="IPR020449">
    <property type="entry name" value="Tscrpt_reg_AraC-type_HTH"/>
</dbReference>
<evidence type="ECO:0000313" key="5">
    <source>
        <dbReference type="EMBL" id="MBB4917662.1"/>
    </source>
</evidence>
<accession>A0A7W7QQ07</accession>
<dbReference type="Gene3D" id="1.10.10.60">
    <property type="entry name" value="Homeodomain-like"/>
    <property type="match status" value="1"/>
</dbReference>
<keyword evidence="1" id="KW-0805">Transcription regulation</keyword>
<name>A0A7W7QQ07_9ACTN</name>
<dbReference type="SUPFAM" id="SSF46689">
    <property type="entry name" value="Homeodomain-like"/>
    <property type="match status" value="1"/>
</dbReference>
<dbReference type="Pfam" id="PF14525">
    <property type="entry name" value="AraC_binding_2"/>
    <property type="match status" value="1"/>
</dbReference>
<keyword evidence="2 5" id="KW-0238">DNA-binding</keyword>
<reference evidence="5 6" key="1">
    <citation type="submission" date="2020-08" db="EMBL/GenBank/DDBJ databases">
        <title>Genomic Encyclopedia of Type Strains, Phase III (KMG-III): the genomes of soil and plant-associated and newly described type strains.</title>
        <authorList>
            <person name="Whitman W."/>
        </authorList>
    </citation>
    <scope>NUCLEOTIDE SEQUENCE [LARGE SCALE GENOMIC DNA]</scope>
    <source>
        <strain evidence="5 6">CECT 8840</strain>
    </source>
</reference>
<evidence type="ECO:0000256" key="2">
    <source>
        <dbReference type="ARBA" id="ARBA00023125"/>
    </source>
</evidence>
<gene>
    <name evidence="5" type="ORF">FHS44_004782</name>
</gene>
<dbReference type="PRINTS" id="PR00032">
    <property type="entry name" value="HTHARAC"/>
</dbReference>
<keyword evidence="3" id="KW-0804">Transcription</keyword>
<dbReference type="SMART" id="SM00342">
    <property type="entry name" value="HTH_ARAC"/>
    <property type="match status" value="1"/>
</dbReference>
<dbReference type="EMBL" id="JACHJP010000005">
    <property type="protein sequence ID" value="MBB4917662.1"/>
    <property type="molecule type" value="Genomic_DNA"/>
</dbReference>
<evidence type="ECO:0000256" key="1">
    <source>
        <dbReference type="ARBA" id="ARBA00023015"/>
    </source>
</evidence>
<dbReference type="Proteomes" id="UP000552644">
    <property type="component" value="Unassembled WGS sequence"/>
</dbReference>
<dbReference type="InterPro" id="IPR018060">
    <property type="entry name" value="HTH_AraC"/>
</dbReference>
<dbReference type="Pfam" id="PF12833">
    <property type="entry name" value="HTH_18"/>
    <property type="match status" value="1"/>
</dbReference>
<dbReference type="RefSeq" id="WP_184718143.1">
    <property type="nucleotide sequence ID" value="NZ_JACHJP010000005.1"/>
</dbReference>
<dbReference type="PANTHER" id="PTHR46796">
    <property type="entry name" value="HTH-TYPE TRANSCRIPTIONAL ACTIVATOR RHAS-RELATED"/>
    <property type="match status" value="1"/>
</dbReference>
<dbReference type="GO" id="GO:0043565">
    <property type="term" value="F:sequence-specific DNA binding"/>
    <property type="evidence" value="ECO:0007669"/>
    <property type="project" value="InterPro"/>
</dbReference>
<feature type="domain" description="HTH araC/xylS-type" evidence="4">
    <location>
        <begin position="216"/>
        <end position="317"/>
    </location>
</feature>
<proteinExistence type="predicted"/>
<evidence type="ECO:0000256" key="3">
    <source>
        <dbReference type="ARBA" id="ARBA00023163"/>
    </source>
</evidence>
<comment type="caution">
    <text evidence="5">The sequence shown here is derived from an EMBL/GenBank/DDBJ whole genome shotgun (WGS) entry which is preliminary data.</text>
</comment>
<protein>
    <submittedName>
        <fullName evidence="5">AraC-like DNA-binding protein</fullName>
    </submittedName>
</protein>
<dbReference type="InterPro" id="IPR035418">
    <property type="entry name" value="AraC-bd_2"/>
</dbReference>
<dbReference type="PANTHER" id="PTHR46796:SF6">
    <property type="entry name" value="ARAC SUBFAMILY"/>
    <property type="match status" value="1"/>
</dbReference>
<dbReference type="GO" id="GO:0003700">
    <property type="term" value="F:DNA-binding transcription factor activity"/>
    <property type="evidence" value="ECO:0007669"/>
    <property type="project" value="InterPro"/>
</dbReference>
<dbReference type="PROSITE" id="PS01124">
    <property type="entry name" value="HTH_ARAC_FAMILY_2"/>
    <property type="match status" value="1"/>
</dbReference>
<dbReference type="InterPro" id="IPR009057">
    <property type="entry name" value="Homeodomain-like_sf"/>
</dbReference>
<evidence type="ECO:0000259" key="4">
    <source>
        <dbReference type="PROSITE" id="PS01124"/>
    </source>
</evidence>
<dbReference type="InterPro" id="IPR050204">
    <property type="entry name" value="AraC_XylS_family_regulators"/>
</dbReference>